<dbReference type="SUPFAM" id="SSF56112">
    <property type="entry name" value="Protein kinase-like (PK-like)"/>
    <property type="match status" value="1"/>
</dbReference>
<dbReference type="GO" id="GO:0042548">
    <property type="term" value="P:regulation of photosynthesis, light reaction"/>
    <property type="evidence" value="ECO:0007669"/>
    <property type="project" value="UniProtKB-ARBA"/>
</dbReference>
<dbReference type="Pfam" id="PF00069">
    <property type="entry name" value="Pkinase"/>
    <property type="match status" value="1"/>
</dbReference>
<dbReference type="PROSITE" id="PS00107">
    <property type="entry name" value="PROTEIN_KINASE_ATP"/>
    <property type="match status" value="1"/>
</dbReference>
<keyword evidence="17" id="KW-1185">Reference proteome</keyword>
<dbReference type="InterPro" id="IPR017441">
    <property type="entry name" value="Protein_kinase_ATP_BS"/>
</dbReference>
<keyword evidence="6 14" id="KW-0547">Nucleotide-binding</keyword>
<evidence type="ECO:0000256" key="11">
    <source>
        <dbReference type="ARBA" id="ARBA00046272"/>
    </source>
</evidence>
<evidence type="ECO:0000256" key="2">
    <source>
        <dbReference type="ARBA" id="ARBA00022527"/>
    </source>
</evidence>
<dbReference type="SMART" id="SM00220">
    <property type="entry name" value="S_TKc"/>
    <property type="match status" value="1"/>
</dbReference>
<keyword evidence="3" id="KW-0150">Chloroplast</keyword>
<keyword evidence="5" id="KW-0808">Transferase</keyword>
<dbReference type="EMBL" id="OX459119">
    <property type="protein sequence ID" value="CAI9096286.1"/>
    <property type="molecule type" value="Genomic_DNA"/>
</dbReference>
<dbReference type="Gene3D" id="3.30.200.20">
    <property type="entry name" value="Phosphorylase Kinase, domain 1"/>
    <property type="match status" value="1"/>
</dbReference>
<dbReference type="PANTHER" id="PTHR46699:SF4">
    <property type="entry name" value="SERINE_THREONINE-PROTEIN KINASE STN7, CHLOROPLASTIC"/>
    <property type="match status" value="1"/>
</dbReference>
<keyword evidence="9" id="KW-0809">Transit peptide</keyword>
<dbReference type="AlphaFoldDB" id="A0AAV1CLN4"/>
<dbReference type="GO" id="GO:0009534">
    <property type="term" value="C:chloroplast thylakoid"/>
    <property type="evidence" value="ECO:0007669"/>
    <property type="project" value="UniProtKB-SubCell"/>
</dbReference>
<dbReference type="CDD" id="cd14013">
    <property type="entry name" value="STKc_SNT7_plant"/>
    <property type="match status" value="1"/>
</dbReference>
<reference evidence="16" key="1">
    <citation type="submission" date="2023-03" db="EMBL/GenBank/DDBJ databases">
        <authorList>
            <person name="Julca I."/>
        </authorList>
    </citation>
    <scope>NUCLEOTIDE SEQUENCE</scope>
</reference>
<evidence type="ECO:0000256" key="14">
    <source>
        <dbReference type="PROSITE-ProRule" id="PRU10141"/>
    </source>
</evidence>
<proteinExistence type="predicted"/>
<evidence type="ECO:0000256" key="1">
    <source>
        <dbReference type="ARBA" id="ARBA00012513"/>
    </source>
</evidence>
<dbReference type="Gene3D" id="1.10.510.10">
    <property type="entry name" value="Transferase(Phosphotransferase) domain 1"/>
    <property type="match status" value="1"/>
</dbReference>
<dbReference type="PROSITE" id="PS50011">
    <property type="entry name" value="PROTEIN_KINASE_DOM"/>
    <property type="match status" value="1"/>
</dbReference>
<feature type="domain" description="Protein kinase" evidence="15">
    <location>
        <begin position="152"/>
        <end position="469"/>
    </location>
</feature>
<gene>
    <name evidence="16" type="ORF">OLC1_LOCUS7077</name>
</gene>
<evidence type="ECO:0000259" key="15">
    <source>
        <dbReference type="PROSITE" id="PS50011"/>
    </source>
</evidence>
<evidence type="ECO:0000313" key="17">
    <source>
        <dbReference type="Proteomes" id="UP001161247"/>
    </source>
</evidence>
<evidence type="ECO:0000313" key="16">
    <source>
        <dbReference type="EMBL" id="CAI9096286.1"/>
    </source>
</evidence>
<keyword evidence="4" id="KW-0934">Plastid</keyword>
<comment type="catalytic activity">
    <reaction evidence="12">
        <text>L-threonyl-[protein] + ATP = O-phospho-L-threonyl-[protein] + ADP + H(+)</text>
        <dbReference type="Rhea" id="RHEA:46608"/>
        <dbReference type="Rhea" id="RHEA-COMP:11060"/>
        <dbReference type="Rhea" id="RHEA-COMP:11605"/>
        <dbReference type="ChEBI" id="CHEBI:15378"/>
        <dbReference type="ChEBI" id="CHEBI:30013"/>
        <dbReference type="ChEBI" id="CHEBI:30616"/>
        <dbReference type="ChEBI" id="CHEBI:61977"/>
        <dbReference type="ChEBI" id="CHEBI:456216"/>
        <dbReference type="EC" id="2.7.11.1"/>
    </reaction>
</comment>
<sequence length="578" mass="64971">MATVAVNGLVSNGGKLQACNSRPCSSSSFLGGERLKLRTFSDSFRPGKFHTSRSKNLVVLASGIDLANFVNDLFVGVGVGLPCTVMECGDIIYRSTLPKSNGLSPTVPGVILALGTLSYLWATPGVAPGFFDMFVLAFVERLFRPTYKKDDFVLGKKLGEGSFGVVYRASLTKNPSAKGDLVVKKATEYGAVEIWMNERVRRACASSCADFLYGFLESSSKKQAEYWLVWRFEGESTLADLIQSKEFPYNVEALILGEVLDLPKGIERENKIIQTIMRQILFALDGLHSTGIVHRDIKPQNIIFSEGSRSFKIIDLGAATDLRVGINYVPKEFLLDPRYAAPEQYIMSTQTPSAPSVPVATALSPVLWQLNLPDRFDIYSAGLIFLQMAFPGLRTDSNLITFNRQLKRCDYDLVAWRDTVEPRANNELRRGFELLDLDGGIGWELLTSMVRYKARQRISAKTALAHPYFDREGLLALSFMQNLRMQYFRATQQDYSEAVTWVIQLMAKSGTERDGGFTEAQLQELRDIQPRKKSAQRNALASALKLQRKIIRTLTESVDELNRRRKSLWWSRWIPREE</sequence>
<comment type="subcellular location">
    <subcellularLocation>
        <location evidence="11">Plastid</location>
        <location evidence="11">Chloroplast thylakoid</location>
    </subcellularLocation>
</comment>
<evidence type="ECO:0000256" key="5">
    <source>
        <dbReference type="ARBA" id="ARBA00022679"/>
    </source>
</evidence>
<evidence type="ECO:0000256" key="7">
    <source>
        <dbReference type="ARBA" id="ARBA00022777"/>
    </source>
</evidence>
<dbReference type="FunFam" id="1.10.510.10:FF:000678">
    <property type="entry name" value="Serine/threonine-protein kinase STN7, chloroplastic"/>
    <property type="match status" value="1"/>
</dbReference>
<feature type="binding site" evidence="14">
    <location>
        <position position="185"/>
    </location>
    <ligand>
        <name>ATP</name>
        <dbReference type="ChEBI" id="CHEBI:30616"/>
    </ligand>
</feature>
<dbReference type="EC" id="2.7.11.1" evidence="1"/>
<dbReference type="InterPro" id="IPR008271">
    <property type="entry name" value="Ser/Thr_kinase_AS"/>
</dbReference>
<evidence type="ECO:0000256" key="3">
    <source>
        <dbReference type="ARBA" id="ARBA00022528"/>
    </source>
</evidence>
<dbReference type="InterPro" id="IPR000719">
    <property type="entry name" value="Prot_kinase_dom"/>
</dbReference>
<evidence type="ECO:0000256" key="9">
    <source>
        <dbReference type="ARBA" id="ARBA00022946"/>
    </source>
</evidence>
<evidence type="ECO:0000256" key="8">
    <source>
        <dbReference type="ARBA" id="ARBA00022840"/>
    </source>
</evidence>
<keyword evidence="10" id="KW-0793">Thylakoid</keyword>
<protein>
    <recommendedName>
        <fullName evidence="1">non-specific serine/threonine protein kinase</fullName>
        <ecNumber evidence="1">2.7.11.1</ecNumber>
    </recommendedName>
</protein>
<dbReference type="GO" id="GO:0004674">
    <property type="term" value="F:protein serine/threonine kinase activity"/>
    <property type="evidence" value="ECO:0007669"/>
    <property type="project" value="UniProtKB-KW"/>
</dbReference>
<keyword evidence="7" id="KW-0418">Kinase</keyword>
<evidence type="ECO:0000256" key="4">
    <source>
        <dbReference type="ARBA" id="ARBA00022640"/>
    </source>
</evidence>
<dbReference type="Proteomes" id="UP001161247">
    <property type="component" value="Chromosome 2"/>
</dbReference>
<accession>A0AAV1CLN4</accession>
<name>A0AAV1CLN4_OLDCO</name>
<organism evidence="16 17">
    <name type="scientific">Oldenlandia corymbosa var. corymbosa</name>
    <dbReference type="NCBI Taxonomy" id="529605"/>
    <lineage>
        <taxon>Eukaryota</taxon>
        <taxon>Viridiplantae</taxon>
        <taxon>Streptophyta</taxon>
        <taxon>Embryophyta</taxon>
        <taxon>Tracheophyta</taxon>
        <taxon>Spermatophyta</taxon>
        <taxon>Magnoliopsida</taxon>
        <taxon>eudicotyledons</taxon>
        <taxon>Gunneridae</taxon>
        <taxon>Pentapetalae</taxon>
        <taxon>asterids</taxon>
        <taxon>lamiids</taxon>
        <taxon>Gentianales</taxon>
        <taxon>Rubiaceae</taxon>
        <taxon>Rubioideae</taxon>
        <taxon>Spermacoceae</taxon>
        <taxon>Hedyotis-Oldenlandia complex</taxon>
        <taxon>Oldenlandia</taxon>
    </lineage>
</organism>
<dbReference type="GO" id="GO:0005524">
    <property type="term" value="F:ATP binding"/>
    <property type="evidence" value="ECO:0007669"/>
    <property type="project" value="UniProtKB-UniRule"/>
</dbReference>
<evidence type="ECO:0000256" key="10">
    <source>
        <dbReference type="ARBA" id="ARBA00023078"/>
    </source>
</evidence>
<keyword evidence="2" id="KW-0723">Serine/threonine-protein kinase</keyword>
<dbReference type="InterPro" id="IPR011009">
    <property type="entry name" value="Kinase-like_dom_sf"/>
</dbReference>
<keyword evidence="8 14" id="KW-0067">ATP-binding</keyword>
<comment type="catalytic activity">
    <reaction evidence="13">
        <text>L-seryl-[protein] + ATP = O-phospho-L-seryl-[protein] + ADP + H(+)</text>
        <dbReference type="Rhea" id="RHEA:17989"/>
        <dbReference type="Rhea" id="RHEA-COMP:9863"/>
        <dbReference type="Rhea" id="RHEA-COMP:11604"/>
        <dbReference type="ChEBI" id="CHEBI:15378"/>
        <dbReference type="ChEBI" id="CHEBI:29999"/>
        <dbReference type="ChEBI" id="CHEBI:30616"/>
        <dbReference type="ChEBI" id="CHEBI:83421"/>
        <dbReference type="ChEBI" id="CHEBI:456216"/>
        <dbReference type="EC" id="2.7.11.1"/>
    </reaction>
</comment>
<evidence type="ECO:0000256" key="12">
    <source>
        <dbReference type="ARBA" id="ARBA00047899"/>
    </source>
</evidence>
<evidence type="ECO:0000256" key="6">
    <source>
        <dbReference type="ARBA" id="ARBA00022741"/>
    </source>
</evidence>
<dbReference type="PANTHER" id="PTHR46699">
    <property type="entry name" value="SERINE/THREONINE-PROTEIN KINASE STN8, CHLOROPLASTIC-RELATED"/>
    <property type="match status" value="1"/>
</dbReference>
<dbReference type="PROSITE" id="PS00108">
    <property type="entry name" value="PROTEIN_KINASE_ST"/>
    <property type="match status" value="1"/>
</dbReference>
<evidence type="ECO:0000256" key="13">
    <source>
        <dbReference type="ARBA" id="ARBA00048679"/>
    </source>
</evidence>